<reference evidence="1" key="1">
    <citation type="submission" date="2023-03" db="EMBL/GenBank/DDBJ databases">
        <title>Massive genome expansion in bonnet fungi (Mycena s.s.) driven by repeated elements and novel gene families across ecological guilds.</title>
        <authorList>
            <consortium name="Lawrence Berkeley National Laboratory"/>
            <person name="Harder C.B."/>
            <person name="Miyauchi S."/>
            <person name="Viragh M."/>
            <person name="Kuo A."/>
            <person name="Thoen E."/>
            <person name="Andreopoulos B."/>
            <person name="Lu D."/>
            <person name="Skrede I."/>
            <person name="Drula E."/>
            <person name="Henrissat B."/>
            <person name="Morin E."/>
            <person name="Kohler A."/>
            <person name="Barry K."/>
            <person name="LaButti K."/>
            <person name="Morin E."/>
            <person name="Salamov A."/>
            <person name="Lipzen A."/>
            <person name="Mereny Z."/>
            <person name="Hegedus B."/>
            <person name="Baldrian P."/>
            <person name="Stursova M."/>
            <person name="Weitz H."/>
            <person name="Taylor A."/>
            <person name="Grigoriev I.V."/>
            <person name="Nagy L.G."/>
            <person name="Martin F."/>
            <person name="Kauserud H."/>
        </authorList>
    </citation>
    <scope>NUCLEOTIDE SEQUENCE</scope>
    <source>
        <strain evidence="1">9284</strain>
    </source>
</reference>
<name>A0AAD7BEL9_9AGAR</name>
<keyword evidence="2" id="KW-1185">Reference proteome</keyword>
<protein>
    <recommendedName>
        <fullName evidence="3">F-box domain-containing protein</fullName>
    </recommendedName>
</protein>
<dbReference type="EMBL" id="JARKIF010000019">
    <property type="protein sequence ID" value="KAJ7618616.1"/>
    <property type="molecule type" value="Genomic_DNA"/>
</dbReference>
<evidence type="ECO:0008006" key="3">
    <source>
        <dbReference type="Google" id="ProtNLM"/>
    </source>
</evidence>
<evidence type="ECO:0000313" key="2">
    <source>
        <dbReference type="Proteomes" id="UP001221142"/>
    </source>
</evidence>
<dbReference type="AlphaFoldDB" id="A0AAD7BEL9"/>
<sequence>MISTAAVELRSNLAHIGGRIAHLQSQLALLQADAQNIREKLAAIVYPILTLPLEILSEIFLQYTGEYPTPGCNPMVPASVCSLWREVALSTPRLWTRFGSECHVALESVHISDLVRLWLSRAGSLPLDLRISLTDAGHRERPRIVDDLSEYSSQWGHLDLTRYRRQSVPNNCRYLPASLDAPRLTEIQCTQVSLEELHTSLPWAQITTLYFHDQIIDCLKLFEYTPNLEYFELTPGNYDLSRDITSPRRTLPRLHTLHLGQDRSHWIIPHLTLPALRVIHVENFVTADILEMQELVERSGCTPTSFYISTSSADDAGTIEGTLLALPSLEHLEIDCGENSRAGYEVLFGILVREPIVPVLRRLELVECTTPIEVPSLVQMLEARMGGRVQLESFNLAFTEQDAYEWGIHLNIKRALDTLRGLRDQGL</sequence>
<proteinExistence type="predicted"/>
<comment type="caution">
    <text evidence="1">The sequence shown here is derived from an EMBL/GenBank/DDBJ whole genome shotgun (WGS) entry which is preliminary data.</text>
</comment>
<dbReference type="Proteomes" id="UP001221142">
    <property type="component" value="Unassembled WGS sequence"/>
</dbReference>
<organism evidence="1 2">
    <name type="scientific">Roridomyces roridus</name>
    <dbReference type="NCBI Taxonomy" id="1738132"/>
    <lineage>
        <taxon>Eukaryota</taxon>
        <taxon>Fungi</taxon>
        <taxon>Dikarya</taxon>
        <taxon>Basidiomycota</taxon>
        <taxon>Agaricomycotina</taxon>
        <taxon>Agaricomycetes</taxon>
        <taxon>Agaricomycetidae</taxon>
        <taxon>Agaricales</taxon>
        <taxon>Marasmiineae</taxon>
        <taxon>Mycenaceae</taxon>
        <taxon>Roridomyces</taxon>
    </lineage>
</organism>
<evidence type="ECO:0000313" key="1">
    <source>
        <dbReference type="EMBL" id="KAJ7618616.1"/>
    </source>
</evidence>
<gene>
    <name evidence="1" type="ORF">FB45DRAFT_1097194</name>
</gene>
<accession>A0AAD7BEL9</accession>
<dbReference type="SUPFAM" id="SSF52058">
    <property type="entry name" value="L domain-like"/>
    <property type="match status" value="1"/>
</dbReference>